<evidence type="ECO:0000313" key="20">
    <source>
        <dbReference type="EMBL" id="MYN00646.1"/>
    </source>
</evidence>
<proteinExistence type="inferred from homology"/>
<evidence type="ECO:0000256" key="11">
    <source>
        <dbReference type="ARBA" id="ARBA00023125"/>
    </source>
</evidence>
<keyword evidence="12" id="KW-0233">DNA recombination</keyword>
<dbReference type="InterPro" id="IPR006293">
    <property type="entry name" value="DNA_helicase_ATP-dep_RecQ_bac"/>
</dbReference>
<dbReference type="SMART" id="SM00341">
    <property type="entry name" value="HRDC"/>
    <property type="match status" value="1"/>
</dbReference>
<dbReference type="FunFam" id="3.40.50.300:FF:000156">
    <property type="entry name" value="ATP-dependent DNA helicase recQ"/>
    <property type="match status" value="1"/>
</dbReference>
<comment type="caution">
    <text evidence="20">The sequence shown here is derived from an EMBL/GenBank/DDBJ whole genome shotgun (WGS) entry which is preliminary data.</text>
</comment>
<evidence type="ECO:0000256" key="4">
    <source>
        <dbReference type="ARBA" id="ARBA00022723"/>
    </source>
</evidence>
<dbReference type="GO" id="GO:0030894">
    <property type="term" value="C:replisome"/>
    <property type="evidence" value="ECO:0007669"/>
    <property type="project" value="TreeGrafter"/>
</dbReference>
<dbReference type="InterPro" id="IPR011545">
    <property type="entry name" value="DEAD/DEAH_box_helicase_dom"/>
</dbReference>
<keyword evidence="13" id="KW-0234">DNA repair</keyword>
<evidence type="ECO:0000259" key="17">
    <source>
        <dbReference type="PROSITE" id="PS50967"/>
    </source>
</evidence>
<evidence type="ECO:0000256" key="10">
    <source>
        <dbReference type="ARBA" id="ARBA00022840"/>
    </source>
</evidence>
<dbReference type="Proteomes" id="UP000448575">
    <property type="component" value="Unassembled WGS sequence"/>
</dbReference>
<comment type="cofactor">
    <cofactor evidence="2">
        <name>Zn(2+)</name>
        <dbReference type="ChEBI" id="CHEBI:29105"/>
    </cofactor>
</comment>
<dbReference type="InterPro" id="IPR010997">
    <property type="entry name" value="HRDC-like_sf"/>
</dbReference>
<dbReference type="GO" id="GO:0006281">
    <property type="term" value="P:DNA repair"/>
    <property type="evidence" value="ECO:0007669"/>
    <property type="project" value="UniProtKB-KW"/>
</dbReference>
<evidence type="ECO:0000313" key="21">
    <source>
        <dbReference type="Proteomes" id="UP000448575"/>
    </source>
</evidence>
<dbReference type="InterPro" id="IPR002121">
    <property type="entry name" value="HRDC_dom"/>
</dbReference>
<evidence type="ECO:0000256" key="14">
    <source>
        <dbReference type="ARBA" id="ARBA00023235"/>
    </source>
</evidence>
<dbReference type="PROSITE" id="PS51192">
    <property type="entry name" value="HELICASE_ATP_BIND_1"/>
    <property type="match status" value="1"/>
</dbReference>
<dbReference type="InterPro" id="IPR014001">
    <property type="entry name" value="Helicase_ATP-bd"/>
</dbReference>
<dbReference type="GO" id="GO:0043590">
    <property type="term" value="C:bacterial nucleoid"/>
    <property type="evidence" value="ECO:0007669"/>
    <property type="project" value="TreeGrafter"/>
</dbReference>
<evidence type="ECO:0000256" key="13">
    <source>
        <dbReference type="ARBA" id="ARBA00023204"/>
    </source>
</evidence>
<dbReference type="AlphaFoldDB" id="A0A6N9HB39"/>
<evidence type="ECO:0000256" key="1">
    <source>
        <dbReference type="ARBA" id="ARBA00001946"/>
    </source>
</evidence>
<dbReference type="GO" id="GO:0016787">
    <property type="term" value="F:hydrolase activity"/>
    <property type="evidence" value="ECO:0007669"/>
    <property type="project" value="UniProtKB-KW"/>
</dbReference>
<dbReference type="SUPFAM" id="SSF47819">
    <property type="entry name" value="HRDC-like"/>
    <property type="match status" value="1"/>
</dbReference>
<comment type="catalytic activity">
    <reaction evidence="15">
        <text>Couples ATP hydrolysis with the unwinding of duplex DNA by translocating in the 3'-5' direction.</text>
        <dbReference type="EC" id="5.6.2.4"/>
    </reaction>
</comment>
<dbReference type="GO" id="GO:0006260">
    <property type="term" value="P:DNA replication"/>
    <property type="evidence" value="ECO:0007669"/>
    <property type="project" value="InterPro"/>
</dbReference>
<dbReference type="NCBIfam" id="TIGR00614">
    <property type="entry name" value="recQ_fam"/>
    <property type="match status" value="1"/>
</dbReference>
<dbReference type="PROSITE" id="PS50967">
    <property type="entry name" value="HRDC"/>
    <property type="match status" value="1"/>
</dbReference>
<dbReference type="PANTHER" id="PTHR13710">
    <property type="entry name" value="DNA HELICASE RECQ FAMILY MEMBER"/>
    <property type="match status" value="1"/>
</dbReference>
<keyword evidence="9" id="KW-0862">Zinc</keyword>
<evidence type="ECO:0000256" key="3">
    <source>
        <dbReference type="ARBA" id="ARBA00005446"/>
    </source>
</evidence>
<dbReference type="Gene3D" id="3.40.50.300">
    <property type="entry name" value="P-loop containing nucleotide triphosphate hydrolases"/>
    <property type="match status" value="2"/>
</dbReference>
<dbReference type="GO" id="GO:0003677">
    <property type="term" value="F:DNA binding"/>
    <property type="evidence" value="ECO:0007669"/>
    <property type="project" value="UniProtKB-KW"/>
</dbReference>
<reference evidence="20 21" key="1">
    <citation type="submission" date="2019-12" db="EMBL/GenBank/DDBJ databases">
        <title>Novel species isolated from a subtropical stream in China.</title>
        <authorList>
            <person name="Lu H."/>
        </authorList>
    </citation>
    <scope>NUCLEOTIDE SEQUENCE [LARGE SCALE GENOMIC DNA]</scope>
    <source>
        <strain evidence="20 21">DS3</strain>
    </source>
</reference>
<evidence type="ECO:0000256" key="16">
    <source>
        <dbReference type="NCBIfam" id="TIGR01389"/>
    </source>
</evidence>
<keyword evidence="21" id="KW-1185">Reference proteome</keyword>
<dbReference type="InterPro" id="IPR032284">
    <property type="entry name" value="RecQ_Zn-bd"/>
</dbReference>
<gene>
    <name evidence="20" type="primary">recQ</name>
    <name evidence="20" type="ORF">GTP41_00885</name>
</gene>
<dbReference type="SMART" id="SM00487">
    <property type="entry name" value="DEXDc"/>
    <property type="match status" value="1"/>
</dbReference>
<dbReference type="Gene3D" id="1.10.150.80">
    <property type="entry name" value="HRDC domain"/>
    <property type="match status" value="1"/>
</dbReference>
<dbReference type="CDD" id="cd17920">
    <property type="entry name" value="DEXHc_RecQ"/>
    <property type="match status" value="1"/>
</dbReference>
<dbReference type="NCBIfam" id="TIGR01389">
    <property type="entry name" value="recQ"/>
    <property type="match status" value="1"/>
</dbReference>
<evidence type="ECO:0000256" key="5">
    <source>
        <dbReference type="ARBA" id="ARBA00022741"/>
    </source>
</evidence>
<dbReference type="InterPro" id="IPR036388">
    <property type="entry name" value="WH-like_DNA-bd_sf"/>
</dbReference>
<organism evidence="20 21">
    <name type="scientific">Pseudoduganella guangdongensis</name>
    <dbReference type="NCBI Taxonomy" id="2692179"/>
    <lineage>
        <taxon>Bacteria</taxon>
        <taxon>Pseudomonadati</taxon>
        <taxon>Pseudomonadota</taxon>
        <taxon>Betaproteobacteria</taxon>
        <taxon>Burkholderiales</taxon>
        <taxon>Oxalobacteraceae</taxon>
        <taxon>Telluria group</taxon>
        <taxon>Pseudoduganella</taxon>
    </lineage>
</organism>
<evidence type="ECO:0000256" key="12">
    <source>
        <dbReference type="ARBA" id="ARBA00023172"/>
    </source>
</evidence>
<evidence type="ECO:0000256" key="6">
    <source>
        <dbReference type="ARBA" id="ARBA00022763"/>
    </source>
</evidence>
<dbReference type="PROSITE" id="PS51194">
    <property type="entry name" value="HELICASE_CTER"/>
    <property type="match status" value="1"/>
</dbReference>
<keyword evidence="5" id="KW-0547">Nucleotide-binding</keyword>
<keyword evidence="14" id="KW-0413">Isomerase</keyword>
<sequence length="607" mass="68063">MEQQDTSQRALHLLQTVFGYPAFRGHQGQVVEHVGNGGDALVLMPTGGGKSLCYQIPAMLRDGVGVVVSPLIALMQDQVDALAEVGVRAAFLNSTQTYEEAARIERLVRTNQIDLLYVAPERLLTPRCFDLLQDSQIALFAIDEAHCVSQWGHDFRPEYIKLSVLHEQFPNVPRIALTATADQQTRDEIIHRLALNDAAQFVSSFDRPNIRYQIVEKTNGRKQLLDFIAAEHAGDCGIVYCLSRKKVEETAEFLNEHGVRAMAYHAGMDHAKRAENQARFLREENIVMVATIAFGMGIDKPDVRFVCHLDLPKSIEGYYQETGRAGRDGMPASAWMSYGLQDVVLQRRMIDESEADENFKRVLSTKLDSMLGLCETLSCRRMRLLEYFGEPATPCGNCDTCLIPPVSFDGTVPVQKLLSAIYRCDQRFAAGHVIEVLRGVETERIQTWHHDKLSVFGIGADRSEQEWRAILRQVIALGLVTVDHEQFSSLKLTDAARPVLKGGQKVQLRQYQKPVKQKRSSAAPKGFVETNLDGDEQRIFDRLRSWRMGAAREHNVPAYVIFNDATLREIAKVRPSSLGELRVVSGVGEKKLVSYGDEIVRLIAELS</sequence>
<keyword evidence="11" id="KW-0238">DNA-binding</keyword>
<dbReference type="Pfam" id="PF16124">
    <property type="entry name" value="RecQ_Zn_bind"/>
    <property type="match status" value="1"/>
</dbReference>
<evidence type="ECO:0000256" key="15">
    <source>
        <dbReference type="ARBA" id="ARBA00034617"/>
    </source>
</evidence>
<dbReference type="GO" id="GO:0009378">
    <property type="term" value="F:four-way junction helicase activity"/>
    <property type="evidence" value="ECO:0007669"/>
    <property type="project" value="TreeGrafter"/>
</dbReference>
<dbReference type="GO" id="GO:0005524">
    <property type="term" value="F:ATP binding"/>
    <property type="evidence" value="ECO:0007669"/>
    <property type="project" value="UniProtKB-KW"/>
</dbReference>
<dbReference type="FunFam" id="3.40.50.300:FF:000296">
    <property type="entry name" value="ATP-dependent DNA helicase RecQ"/>
    <property type="match status" value="1"/>
</dbReference>
<dbReference type="PANTHER" id="PTHR13710:SF105">
    <property type="entry name" value="ATP-DEPENDENT DNA HELICASE Q1"/>
    <property type="match status" value="1"/>
</dbReference>
<dbReference type="InterPro" id="IPR004589">
    <property type="entry name" value="DNA_helicase_ATP-dep_RecQ"/>
</dbReference>
<dbReference type="GO" id="GO:0043138">
    <property type="term" value="F:3'-5' DNA helicase activity"/>
    <property type="evidence" value="ECO:0007669"/>
    <property type="project" value="UniProtKB-EC"/>
</dbReference>
<dbReference type="InterPro" id="IPR001650">
    <property type="entry name" value="Helicase_C-like"/>
</dbReference>
<keyword evidence="7 20" id="KW-0378">Hydrolase</keyword>
<protein>
    <recommendedName>
        <fullName evidence="16">DNA helicase RecQ</fullName>
        <ecNumber evidence="16">5.6.2.4</ecNumber>
    </recommendedName>
</protein>
<name>A0A6N9HB39_9BURK</name>
<dbReference type="FunFam" id="1.10.10.10:FF:000175">
    <property type="entry name" value="ATP-dependent DNA helicase RecQ"/>
    <property type="match status" value="1"/>
</dbReference>
<evidence type="ECO:0000256" key="2">
    <source>
        <dbReference type="ARBA" id="ARBA00001947"/>
    </source>
</evidence>
<evidence type="ECO:0000259" key="18">
    <source>
        <dbReference type="PROSITE" id="PS51192"/>
    </source>
</evidence>
<dbReference type="GO" id="GO:0046872">
    <property type="term" value="F:metal ion binding"/>
    <property type="evidence" value="ECO:0007669"/>
    <property type="project" value="UniProtKB-KW"/>
</dbReference>
<dbReference type="InterPro" id="IPR027417">
    <property type="entry name" value="P-loop_NTPase"/>
</dbReference>
<evidence type="ECO:0000256" key="8">
    <source>
        <dbReference type="ARBA" id="ARBA00022806"/>
    </source>
</evidence>
<feature type="domain" description="HRDC" evidence="17">
    <location>
        <begin position="533"/>
        <end position="607"/>
    </location>
</feature>
<keyword evidence="10" id="KW-0067">ATP-binding</keyword>
<accession>A0A6N9HB39</accession>
<dbReference type="CDD" id="cd18794">
    <property type="entry name" value="SF2_C_RecQ"/>
    <property type="match status" value="1"/>
</dbReference>
<comment type="similarity">
    <text evidence="3">Belongs to the helicase family. RecQ subfamily.</text>
</comment>
<dbReference type="InterPro" id="IPR044876">
    <property type="entry name" value="HRDC_dom_sf"/>
</dbReference>
<feature type="domain" description="Helicase ATP-binding" evidence="18">
    <location>
        <begin position="31"/>
        <end position="199"/>
    </location>
</feature>
<dbReference type="Pfam" id="PF00271">
    <property type="entry name" value="Helicase_C"/>
    <property type="match status" value="1"/>
</dbReference>
<dbReference type="EMBL" id="WWCJ01000001">
    <property type="protein sequence ID" value="MYN00646.1"/>
    <property type="molecule type" value="Genomic_DNA"/>
</dbReference>
<dbReference type="InterPro" id="IPR018982">
    <property type="entry name" value="RQC_domain"/>
</dbReference>
<dbReference type="SMART" id="SM00956">
    <property type="entry name" value="RQC"/>
    <property type="match status" value="1"/>
</dbReference>
<dbReference type="GO" id="GO:0009432">
    <property type="term" value="P:SOS response"/>
    <property type="evidence" value="ECO:0007669"/>
    <property type="project" value="UniProtKB-UniRule"/>
</dbReference>
<keyword evidence="6" id="KW-0227">DNA damage</keyword>
<feature type="domain" description="Helicase C-terminal" evidence="19">
    <location>
        <begin position="220"/>
        <end position="371"/>
    </location>
</feature>
<dbReference type="Pfam" id="PF00270">
    <property type="entry name" value="DEAD"/>
    <property type="match status" value="1"/>
</dbReference>
<dbReference type="RefSeq" id="WP_161023664.1">
    <property type="nucleotide sequence ID" value="NZ_WWCJ01000001.1"/>
</dbReference>
<dbReference type="Gene3D" id="1.10.10.10">
    <property type="entry name" value="Winged helix-like DNA-binding domain superfamily/Winged helix DNA-binding domain"/>
    <property type="match status" value="1"/>
</dbReference>
<dbReference type="Pfam" id="PF00570">
    <property type="entry name" value="HRDC"/>
    <property type="match status" value="1"/>
</dbReference>
<dbReference type="GO" id="GO:0006310">
    <property type="term" value="P:DNA recombination"/>
    <property type="evidence" value="ECO:0007669"/>
    <property type="project" value="UniProtKB-UniRule"/>
</dbReference>
<evidence type="ECO:0000256" key="9">
    <source>
        <dbReference type="ARBA" id="ARBA00022833"/>
    </source>
</evidence>
<dbReference type="EC" id="5.6.2.4" evidence="16"/>
<keyword evidence="8 20" id="KW-0347">Helicase</keyword>
<evidence type="ECO:0000256" key="7">
    <source>
        <dbReference type="ARBA" id="ARBA00022801"/>
    </source>
</evidence>
<dbReference type="GO" id="GO:0005737">
    <property type="term" value="C:cytoplasm"/>
    <property type="evidence" value="ECO:0007669"/>
    <property type="project" value="TreeGrafter"/>
</dbReference>
<keyword evidence="4" id="KW-0479">Metal-binding</keyword>
<dbReference type="Pfam" id="PF09382">
    <property type="entry name" value="RQC"/>
    <property type="match status" value="1"/>
</dbReference>
<evidence type="ECO:0000259" key="19">
    <source>
        <dbReference type="PROSITE" id="PS51194"/>
    </source>
</evidence>
<dbReference type="SMART" id="SM00490">
    <property type="entry name" value="HELICc"/>
    <property type="match status" value="1"/>
</dbReference>
<dbReference type="SUPFAM" id="SSF52540">
    <property type="entry name" value="P-loop containing nucleoside triphosphate hydrolases"/>
    <property type="match status" value="2"/>
</dbReference>
<comment type="cofactor">
    <cofactor evidence="1">
        <name>Mg(2+)</name>
        <dbReference type="ChEBI" id="CHEBI:18420"/>
    </cofactor>
</comment>